<feature type="compositionally biased region" description="Basic and acidic residues" evidence="1">
    <location>
        <begin position="27"/>
        <end position="38"/>
    </location>
</feature>
<name>A0ABQ9X9E1_9EUKA</name>
<dbReference type="EMBL" id="JARBJD010000188">
    <property type="protein sequence ID" value="KAK2947930.1"/>
    <property type="molecule type" value="Genomic_DNA"/>
</dbReference>
<gene>
    <name evidence="2" type="ORF">BLNAU_17157</name>
</gene>
<evidence type="ECO:0000313" key="3">
    <source>
        <dbReference type="Proteomes" id="UP001281761"/>
    </source>
</evidence>
<feature type="compositionally biased region" description="Polar residues" evidence="1">
    <location>
        <begin position="67"/>
        <end position="87"/>
    </location>
</feature>
<accession>A0ABQ9X9E1</accession>
<evidence type="ECO:0000256" key="1">
    <source>
        <dbReference type="SAM" id="MobiDB-lite"/>
    </source>
</evidence>
<feature type="compositionally biased region" description="Polar residues" evidence="1">
    <location>
        <begin position="1"/>
        <end position="12"/>
    </location>
</feature>
<feature type="compositionally biased region" description="Polar residues" evidence="1">
    <location>
        <begin position="250"/>
        <end position="264"/>
    </location>
</feature>
<dbReference type="Proteomes" id="UP001281761">
    <property type="component" value="Unassembled WGS sequence"/>
</dbReference>
<evidence type="ECO:0000313" key="2">
    <source>
        <dbReference type="EMBL" id="KAK2947930.1"/>
    </source>
</evidence>
<organism evidence="2 3">
    <name type="scientific">Blattamonas nauphoetae</name>
    <dbReference type="NCBI Taxonomy" id="2049346"/>
    <lineage>
        <taxon>Eukaryota</taxon>
        <taxon>Metamonada</taxon>
        <taxon>Preaxostyla</taxon>
        <taxon>Oxymonadida</taxon>
        <taxon>Blattamonas</taxon>
    </lineage>
</organism>
<proteinExistence type="predicted"/>
<feature type="region of interest" description="Disordered" evidence="1">
    <location>
        <begin position="245"/>
        <end position="264"/>
    </location>
</feature>
<keyword evidence="3" id="KW-1185">Reference proteome</keyword>
<feature type="compositionally biased region" description="Polar residues" evidence="1">
    <location>
        <begin position="39"/>
        <end position="54"/>
    </location>
</feature>
<protein>
    <submittedName>
        <fullName evidence="2">Uncharacterized protein</fullName>
    </submittedName>
</protein>
<sequence length="264" mass="29018">MGKIASTSTLSLDEQLDRPSPPSQDTTRSEHPENDDTTRPITGNTRLTTTSPTESHPDTQRTIRRFPSTTGTPNESRSRTTPLTDVSSNQLPLKSIFVCLTSTLHTTTPPLFLSTLPNHETQLSTNTFPNNPTSLLSTTLPLPLPTTTTNTPPFFNDLLLPSTVPLEENTQFTINVFSYHVHTSTTPIPSPTSSLSTRSTDTNTQSLIENDDSFKFDENTTSGAFRVPTPINLLDFISNDTSFESDEQFTRTTPDDISTPSITI</sequence>
<feature type="region of interest" description="Disordered" evidence="1">
    <location>
        <begin position="1"/>
        <end position="87"/>
    </location>
</feature>
<comment type="caution">
    <text evidence="2">The sequence shown here is derived from an EMBL/GenBank/DDBJ whole genome shotgun (WGS) entry which is preliminary data.</text>
</comment>
<reference evidence="2 3" key="1">
    <citation type="journal article" date="2022" name="bioRxiv">
        <title>Genomics of Preaxostyla Flagellates Illuminates Evolutionary Transitions and the Path Towards Mitochondrial Loss.</title>
        <authorList>
            <person name="Novak L.V.F."/>
            <person name="Treitli S.C."/>
            <person name="Pyrih J."/>
            <person name="Halakuc P."/>
            <person name="Pipaliya S.V."/>
            <person name="Vacek V."/>
            <person name="Brzon O."/>
            <person name="Soukal P."/>
            <person name="Eme L."/>
            <person name="Dacks J.B."/>
            <person name="Karnkowska A."/>
            <person name="Elias M."/>
            <person name="Hampl V."/>
        </authorList>
    </citation>
    <scope>NUCLEOTIDE SEQUENCE [LARGE SCALE GENOMIC DNA]</scope>
    <source>
        <strain evidence="2">NAU3</strain>
        <tissue evidence="2">Gut</tissue>
    </source>
</reference>